<dbReference type="Pfam" id="PF00988">
    <property type="entry name" value="CPSase_sm_chain"/>
    <property type="match status" value="1"/>
</dbReference>
<name>A0AAE3EJE8_9SPIR</name>
<comment type="similarity">
    <text evidence="3 11">Belongs to the CarA family.</text>
</comment>
<dbReference type="EMBL" id="JAINWA010000003">
    <property type="protein sequence ID" value="MCD1655380.1"/>
    <property type="molecule type" value="Genomic_DNA"/>
</dbReference>
<feature type="region of interest" description="CPSase" evidence="11">
    <location>
        <begin position="1"/>
        <end position="170"/>
    </location>
</feature>
<dbReference type="InterPro" id="IPR050472">
    <property type="entry name" value="Anth_synth/Amidotransfase"/>
</dbReference>
<dbReference type="Gene3D" id="3.50.30.20">
    <property type="entry name" value="Carbamoyl-phosphate synthase small subunit, N-terminal domain"/>
    <property type="match status" value="1"/>
</dbReference>
<feature type="binding site" evidence="11">
    <location>
        <position position="289"/>
    </location>
    <ligand>
        <name>L-glutamine</name>
        <dbReference type="ChEBI" id="CHEBI:58359"/>
    </ligand>
</feature>
<comment type="catalytic activity">
    <reaction evidence="10 11">
        <text>L-glutamine + H2O = L-glutamate + NH4(+)</text>
        <dbReference type="Rhea" id="RHEA:15889"/>
        <dbReference type="ChEBI" id="CHEBI:15377"/>
        <dbReference type="ChEBI" id="CHEBI:28938"/>
        <dbReference type="ChEBI" id="CHEBI:29985"/>
        <dbReference type="ChEBI" id="CHEBI:58359"/>
    </reaction>
</comment>
<feature type="binding site" evidence="11">
    <location>
        <position position="251"/>
    </location>
    <ligand>
        <name>L-glutamine</name>
        <dbReference type="ChEBI" id="CHEBI:58359"/>
    </ligand>
</feature>
<comment type="pathway">
    <text evidence="1 11">Pyrimidine metabolism; UMP biosynthesis via de novo pathway; (S)-dihydroorotate from bicarbonate: step 1/3.</text>
</comment>
<comment type="caution">
    <text evidence="13">The sequence shown here is derived from an EMBL/GenBank/DDBJ whole genome shotgun (WGS) entry which is preliminary data.</text>
</comment>
<dbReference type="PANTHER" id="PTHR43418">
    <property type="entry name" value="MULTIFUNCTIONAL TRYPTOPHAN BIOSYNTHESIS PROTEIN-RELATED"/>
    <property type="match status" value="1"/>
</dbReference>
<evidence type="ECO:0000256" key="7">
    <source>
        <dbReference type="ARBA" id="ARBA00022962"/>
    </source>
</evidence>
<comment type="pathway">
    <text evidence="2 11">Amino-acid biosynthesis; L-arginine biosynthesis; carbamoyl phosphate from bicarbonate: step 1/1.</text>
</comment>
<dbReference type="Pfam" id="PF00117">
    <property type="entry name" value="GATase"/>
    <property type="match status" value="1"/>
</dbReference>
<feature type="binding site" evidence="11">
    <location>
        <position position="292"/>
    </location>
    <ligand>
        <name>L-glutamine</name>
        <dbReference type="ChEBI" id="CHEBI:58359"/>
    </ligand>
</feature>
<dbReference type="GO" id="GO:0006526">
    <property type="term" value="P:L-arginine biosynthetic process"/>
    <property type="evidence" value="ECO:0007669"/>
    <property type="project" value="UniProtKB-UniRule"/>
</dbReference>
<feature type="domain" description="Carbamoyl-phosphate synthase small subunit N-terminal" evidence="12">
    <location>
        <begin position="1"/>
        <end position="131"/>
    </location>
</feature>
<feature type="binding site" evidence="11">
    <location>
        <position position="248"/>
    </location>
    <ligand>
        <name>L-glutamine</name>
        <dbReference type="ChEBI" id="CHEBI:58359"/>
    </ligand>
</feature>
<evidence type="ECO:0000256" key="4">
    <source>
        <dbReference type="ARBA" id="ARBA00022598"/>
    </source>
</evidence>
<dbReference type="PROSITE" id="PS51273">
    <property type="entry name" value="GATASE_TYPE_1"/>
    <property type="match status" value="1"/>
</dbReference>
<evidence type="ECO:0000256" key="6">
    <source>
        <dbReference type="ARBA" id="ARBA00022840"/>
    </source>
</evidence>
<dbReference type="GO" id="GO:0004088">
    <property type="term" value="F:carbamoyl-phosphate synthase (glutamine-hydrolyzing) activity"/>
    <property type="evidence" value="ECO:0007669"/>
    <property type="project" value="UniProtKB-UniRule"/>
</dbReference>
<evidence type="ECO:0000256" key="10">
    <source>
        <dbReference type="ARBA" id="ARBA00049285"/>
    </source>
</evidence>
<dbReference type="InterPro" id="IPR029062">
    <property type="entry name" value="Class_I_gatase-like"/>
</dbReference>
<keyword evidence="7 11" id="KW-0315">Glutamine amidotransferase</keyword>
<dbReference type="InterPro" id="IPR002474">
    <property type="entry name" value="CarbamoylP_synth_ssu_N"/>
</dbReference>
<feature type="active site" evidence="11">
    <location>
        <position position="334"/>
    </location>
</feature>
<comment type="function">
    <text evidence="11">Small subunit of the glutamine-dependent carbamoyl phosphate synthetase (CPSase). CPSase catalyzes the formation of carbamoyl phosphate from the ammonia moiety of glutamine, carbonate, and phosphate donated by ATP, constituting the first step of 2 biosynthetic pathways, one leading to arginine and/or urea and the other to pyrimidine nucleotides. The small subunit (glutamine amidotransferase) binds and cleaves glutamine to supply the large subunit with the substrate ammonia.</text>
</comment>
<evidence type="ECO:0000256" key="9">
    <source>
        <dbReference type="ARBA" id="ARBA00048816"/>
    </source>
</evidence>
<organism evidence="13 14">
    <name type="scientific">Teretinema zuelzerae</name>
    <dbReference type="NCBI Taxonomy" id="156"/>
    <lineage>
        <taxon>Bacteria</taxon>
        <taxon>Pseudomonadati</taxon>
        <taxon>Spirochaetota</taxon>
        <taxon>Spirochaetia</taxon>
        <taxon>Spirochaetales</taxon>
        <taxon>Treponemataceae</taxon>
        <taxon>Teretinema</taxon>
    </lineage>
</organism>
<gene>
    <name evidence="11" type="primary">carA</name>
    <name evidence="13" type="ORF">K7J14_11810</name>
</gene>
<dbReference type="EC" id="6.3.5.5" evidence="11"/>
<reference evidence="13" key="1">
    <citation type="submission" date="2021-08" db="EMBL/GenBank/DDBJ databases">
        <title>Comparative analyses of Brucepasteria parasyntrophica and Teretinema zuelzerae.</title>
        <authorList>
            <person name="Song Y."/>
            <person name="Brune A."/>
        </authorList>
    </citation>
    <scope>NUCLEOTIDE SEQUENCE</scope>
    <source>
        <strain evidence="13">DSM 1903</strain>
    </source>
</reference>
<dbReference type="CDD" id="cd01744">
    <property type="entry name" value="GATase1_CPSase"/>
    <property type="match status" value="1"/>
</dbReference>
<accession>A0AAE3EJE8</accession>
<dbReference type="HAMAP" id="MF_01209">
    <property type="entry name" value="CPSase_S_chain"/>
    <property type="match status" value="1"/>
</dbReference>
<dbReference type="SUPFAM" id="SSF52317">
    <property type="entry name" value="Class I glutamine amidotransferase-like"/>
    <property type="match status" value="1"/>
</dbReference>
<feature type="active site" evidence="11">
    <location>
        <position position="332"/>
    </location>
</feature>
<evidence type="ECO:0000256" key="11">
    <source>
        <dbReference type="HAMAP-Rule" id="MF_01209"/>
    </source>
</evidence>
<comment type="subunit">
    <text evidence="11">Composed of two chains; the small (or glutamine) chain promotes the hydrolysis of glutamine to ammonia, which is used by the large (or ammonia) chain to synthesize carbamoyl phosphate. Tetramer of heterodimers (alpha,beta)4.</text>
</comment>
<keyword evidence="11" id="KW-0055">Arginine biosynthesis</keyword>
<dbReference type="InterPro" id="IPR036480">
    <property type="entry name" value="CarbP_synth_ssu_N_sf"/>
</dbReference>
<evidence type="ECO:0000313" key="14">
    <source>
        <dbReference type="Proteomes" id="UP001198163"/>
    </source>
</evidence>
<keyword evidence="14" id="KW-1185">Reference proteome</keyword>
<dbReference type="InterPro" id="IPR006274">
    <property type="entry name" value="CarbamoylP_synth_ssu"/>
</dbReference>
<keyword evidence="5 11" id="KW-0547">Nucleotide-binding</keyword>
<dbReference type="PRINTS" id="PR00096">
    <property type="entry name" value="GATASE"/>
</dbReference>
<evidence type="ECO:0000256" key="8">
    <source>
        <dbReference type="ARBA" id="ARBA00022975"/>
    </source>
</evidence>
<dbReference type="PANTHER" id="PTHR43418:SF7">
    <property type="entry name" value="CARBAMOYL-PHOSPHATE SYNTHASE SMALL CHAIN"/>
    <property type="match status" value="1"/>
</dbReference>
<evidence type="ECO:0000256" key="3">
    <source>
        <dbReference type="ARBA" id="ARBA00007800"/>
    </source>
</evidence>
<feature type="binding site" evidence="11">
    <location>
        <position position="221"/>
    </location>
    <ligand>
        <name>L-glutamine</name>
        <dbReference type="ChEBI" id="CHEBI:58359"/>
    </ligand>
</feature>
<feature type="active site" description="Nucleophile" evidence="11">
    <location>
        <position position="247"/>
    </location>
</feature>
<dbReference type="SUPFAM" id="SSF52021">
    <property type="entry name" value="Carbamoyl phosphate synthetase, small subunit N-terminal domain"/>
    <property type="match status" value="1"/>
</dbReference>
<dbReference type="PRINTS" id="PR00097">
    <property type="entry name" value="ANTSNTHASEII"/>
</dbReference>
<dbReference type="InterPro" id="IPR017926">
    <property type="entry name" value="GATASE"/>
</dbReference>
<dbReference type="FunFam" id="3.50.30.20:FF:000001">
    <property type="entry name" value="Carbamoyl-phosphate synthase small chain"/>
    <property type="match status" value="1"/>
</dbReference>
<dbReference type="GO" id="GO:0006541">
    <property type="term" value="P:glutamine metabolic process"/>
    <property type="evidence" value="ECO:0007669"/>
    <property type="project" value="InterPro"/>
</dbReference>
<keyword evidence="11" id="KW-0028">Amino-acid biosynthesis</keyword>
<dbReference type="SMART" id="SM01097">
    <property type="entry name" value="CPSase_sm_chain"/>
    <property type="match status" value="1"/>
</dbReference>
<sequence>MKGYLILEDGTVFEGTLQGDEKETLCEVVFTTGMTGYGETVTDPSFEGQAVVMTYPMIGNYGSNREDRESLRPWISALIVRELASFPSNFRNEQPFADYLGENGIPVLSGVDTRSLTRRLRDKGTMNGLITYKKPGDISSRLEEIRKHTVRHSVIRVSRRHPETFGTGARKISLLDFGAKENIIRSLVSRNCTVTVWPWDTPAYVILDSEPDGIMLSNGPGDPKECSGILRHIRELMDSGIPLFAICLGHQLLALASGFDTGRLKFGHRGCNHPVKDLETGRVYMSSQNHGYCVLPDTVDAKQAKISHVNVNDGSVEGLRFLDKPVSSVQFHPEASPGPRETAYLFDQFIAQADSCRETK</sequence>
<dbReference type="GO" id="GO:0006207">
    <property type="term" value="P:'de novo' pyrimidine nucleobase biosynthetic process"/>
    <property type="evidence" value="ECO:0007669"/>
    <property type="project" value="InterPro"/>
</dbReference>
<dbReference type="GO" id="GO:0044205">
    <property type="term" value="P:'de novo' UMP biosynthetic process"/>
    <property type="evidence" value="ECO:0007669"/>
    <property type="project" value="UniProtKB-UniRule"/>
</dbReference>
<evidence type="ECO:0000256" key="1">
    <source>
        <dbReference type="ARBA" id="ARBA00004812"/>
    </source>
</evidence>
<dbReference type="Gene3D" id="3.40.50.880">
    <property type="match status" value="1"/>
</dbReference>
<evidence type="ECO:0000313" key="13">
    <source>
        <dbReference type="EMBL" id="MCD1655380.1"/>
    </source>
</evidence>
<dbReference type="GO" id="GO:0005524">
    <property type="term" value="F:ATP binding"/>
    <property type="evidence" value="ECO:0007669"/>
    <property type="project" value="UniProtKB-UniRule"/>
</dbReference>
<evidence type="ECO:0000256" key="2">
    <source>
        <dbReference type="ARBA" id="ARBA00005077"/>
    </source>
</evidence>
<keyword evidence="4 11" id="KW-0436">Ligase</keyword>
<dbReference type="InterPro" id="IPR035686">
    <property type="entry name" value="CPSase_GATase1"/>
</dbReference>
<feature type="binding site" evidence="11">
    <location>
        <position position="219"/>
    </location>
    <ligand>
        <name>L-glutamine</name>
        <dbReference type="ChEBI" id="CHEBI:58359"/>
    </ligand>
</feature>
<dbReference type="AlphaFoldDB" id="A0AAE3EJE8"/>
<feature type="binding site" evidence="11">
    <location>
        <position position="45"/>
    </location>
    <ligand>
        <name>L-glutamine</name>
        <dbReference type="ChEBI" id="CHEBI:58359"/>
    </ligand>
</feature>
<dbReference type="Proteomes" id="UP001198163">
    <property type="component" value="Unassembled WGS sequence"/>
</dbReference>
<evidence type="ECO:0000256" key="5">
    <source>
        <dbReference type="ARBA" id="ARBA00022741"/>
    </source>
</evidence>
<dbReference type="NCBIfam" id="NF009475">
    <property type="entry name" value="PRK12838.1"/>
    <property type="match status" value="1"/>
</dbReference>
<comment type="catalytic activity">
    <reaction evidence="9 11">
        <text>hydrogencarbonate + L-glutamine + 2 ATP + H2O = carbamoyl phosphate + L-glutamate + 2 ADP + phosphate + 2 H(+)</text>
        <dbReference type="Rhea" id="RHEA:18633"/>
        <dbReference type="ChEBI" id="CHEBI:15377"/>
        <dbReference type="ChEBI" id="CHEBI:15378"/>
        <dbReference type="ChEBI" id="CHEBI:17544"/>
        <dbReference type="ChEBI" id="CHEBI:29985"/>
        <dbReference type="ChEBI" id="CHEBI:30616"/>
        <dbReference type="ChEBI" id="CHEBI:43474"/>
        <dbReference type="ChEBI" id="CHEBI:58228"/>
        <dbReference type="ChEBI" id="CHEBI:58359"/>
        <dbReference type="ChEBI" id="CHEBI:456216"/>
        <dbReference type="EC" id="6.3.5.5"/>
    </reaction>
</comment>
<proteinExistence type="inferred from homology"/>
<dbReference type="RefSeq" id="WP_230756454.1">
    <property type="nucleotide sequence ID" value="NZ_JAINWA010000003.1"/>
</dbReference>
<evidence type="ECO:0000259" key="12">
    <source>
        <dbReference type="SMART" id="SM01097"/>
    </source>
</evidence>
<keyword evidence="8 11" id="KW-0665">Pyrimidine biosynthesis</keyword>
<protein>
    <recommendedName>
        <fullName evidence="11">Carbamoyl phosphate synthase small chain</fullName>
        <ecNumber evidence="11">6.3.5.5</ecNumber>
    </recommendedName>
    <alternativeName>
        <fullName evidence="11">Carbamoyl phosphate synthetase glutamine chain</fullName>
    </alternativeName>
</protein>
<keyword evidence="6 11" id="KW-0067">ATP-binding</keyword>
<dbReference type="NCBIfam" id="TIGR01368">
    <property type="entry name" value="CPSaseIIsmall"/>
    <property type="match status" value="1"/>
</dbReference>
<dbReference type="PRINTS" id="PR00099">
    <property type="entry name" value="CPSGATASE"/>
</dbReference>
<feature type="binding site" evidence="11">
    <location>
        <position position="291"/>
    </location>
    <ligand>
        <name>L-glutamine</name>
        <dbReference type="ChEBI" id="CHEBI:58359"/>
    </ligand>
</feature>